<reference evidence="1 2" key="1">
    <citation type="submission" date="2018-05" db="EMBL/GenBank/DDBJ databases">
        <title>Genomic Encyclopedia of Type Strains, Phase IV (KMG-IV): sequencing the most valuable type-strain genomes for metagenomic binning, comparative biology and taxonomic classification.</title>
        <authorList>
            <person name="Goeker M."/>
        </authorList>
    </citation>
    <scope>NUCLEOTIDE SEQUENCE [LARGE SCALE GENOMIC DNA]</scope>
    <source>
        <strain evidence="1 2">DSM 29661</strain>
    </source>
</reference>
<gene>
    <name evidence="1" type="ORF">DFR34_102214</name>
</gene>
<dbReference type="AlphaFoldDB" id="A0A318KU22"/>
<organism evidence="1 2">
    <name type="scientific">Rivihabitans pingtungensis</name>
    <dbReference type="NCBI Taxonomy" id="1054498"/>
    <lineage>
        <taxon>Bacteria</taxon>
        <taxon>Pseudomonadati</taxon>
        <taxon>Pseudomonadota</taxon>
        <taxon>Betaproteobacteria</taxon>
        <taxon>Neisseriales</taxon>
        <taxon>Aquaspirillaceae</taxon>
        <taxon>Rivihabitans</taxon>
    </lineage>
</organism>
<sequence>MNTFATLGDALGQWLRQQLASPSAAGLMSATDKQWLDAHRSLPTVISWSAIKAEYQRLGLTELSQRLAADADFAAAVTLLLATGQMPDRLAPVALLPVLTTSDSWSSGSVPVAGTLGASSYYSTSLPRKSRDGSLTVGWVPAYSEPTNAWLYAQFVSPVQVKRLHLYVSGSTYSPTSVAIECASSLTGVWSTVATFAVQQVTSEQIFAVPAYAAHPCWRVRILAIAGNQPGIFEWQLDGLPS</sequence>
<dbReference type="InterPro" id="IPR008979">
    <property type="entry name" value="Galactose-bd-like_sf"/>
</dbReference>
<name>A0A318KU22_9NEIS</name>
<dbReference type="EMBL" id="QJKI01000002">
    <property type="protein sequence ID" value="PXX81374.1"/>
    <property type="molecule type" value="Genomic_DNA"/>
</dbReference>
<dbReference type="SUPFAM" id="SSF49785">
    <property type="entry name" value="Galactose-binding domain-like"/>
    <property type="match status" value="1"/>
</dbReference>
<comment type="caution">
    <text evidence="1">The sequence shown here is derived from an EMBL/GenBank/DDBJ whole genome shotgun (WGS) entry which is preliminary data.</text>
</comment>
<evidence type="ECO:0008006" key="3">
    <source>
        <dbReference type="Google" id="ProtNLM"/>
    </source>
</evidence>
<dbReference type="Proteomes" id="UP000247555">
    <property type="component" value="Unassembled WGS sequence"/>
</dbReference>
<protein>
    <recommendedName>
        <fullName evidence="3">F5/8 type C domain-containing protein</fullName>
    </recommendedName>
</protein>
<proteinExistence type="predicted"/>
<evidence type="ECO:0000313" key="1">
    <source>
        <dbReference type="EMBL" id="PXX81374.1"/>
    </source>
</evidence>
<dbReference type="RefSeq" id="WP_110389675.1">
    <property type="nucleotide sequence ID" value="NZ_QJKI01000002.1"/>
</dbReference>
<accession>A0A318KU22</accession>
<evidence type="ECO:0000313" key="2">
    <source>
        <dbReference type="Proteomes" id="UP000247555"/>
    </source>
</evidence>
<keyword evidence="2" id="KW-1185">Reference proteome</keyword>